<dbReference type="SUPFAM" id="SSF100895">
    <property type="entry name" value="Kazal-type serine protease inhibitors"/>
    <property type="match status" value="1"/>
</dbReference>
<dbReference type="InterPro" id="IPR036058">
    <property type="entry name" value="Kazal_dom_sf"/>
</dbReference>
<dbReference type="Gene3D" id="2.60.40.10">
    <property type="entry name" value="Immunoglobulins"/>
    <property type="match status" value="1"/>
</dbReference>
<dbReference type="GO" id="GO:0005520">
    <property type="term" value="F:insulin-like growth factor binding"/>
    <property type="evidence" value="ECO:0007669"/>
    <property type="project" value="InterPro"/>
</dbReference>
<dbReference type="InterPro" id="IPR011390">
    <property type="entry name" value="IGFBP_rP_mac25"/>
</dbReference>
<keyword evidence="2" id="KW-0964">Secreted</keyword>
<dbReference type="InterPro" id="IPR013783">
    <property type="entry name" value="Ig-like_fold"/>
</dbReference>
<protein>
    <submittedName>
        <fullName evidence="10">Insulin-like growth factor-binding protein-related protein 1</fullName>
    </submittedName>
    <submittedName>
        <fullName evidence="8">Kazal-type serine protease inhibitor domain-containing protein 1</fullName>
    </submittedName>
</protein>
<dbReference type="PANTHER" id="PTHR14186:SF19">
    <property type="entry name" value="INSULIN-LIKE GROWTH FACTOR-BINDING PROTEIN 7"/>
    <property type="match status" value="1"/>
</dbReference>
<dbReference type="Gene3D" id="4.10.40.20">
    <property type="match status" value="1"/>
</dbReference>
<proteinExistence type="predicted"/>
<evidence type="ECO:0000313" key="9">
    <source>
        <dbReference type="Proteomes" id="UP000694846"/>
    </source>
</evidence>
<dbReference type="RefSeq" id="XP_025409042.1">
    <property type="nucleotide sequence ID" value="XM_025553257.1"/>
</dbReference>
<evidence type="ECO:0000259" key="6">
    <source>
        <dbReference type="PROSITE" id="PS50835"/>
    </source>
</evidence>
<dbReference type="OrthoDB" id="5985519at2759"/>
<dbReference type="SMART" id="SM00408">
    <property type="entry name" value="IGc2"/>
    <property type="match status" value="1"/>
</dbReference>
<evidence type="ECO:0000256" key="4">
    <source>
        <dbReference type="ARBA" id="ARBA00023157"/>
    </source>
</evidence>
<dbReference type="SMART" id="SM00280">
    <property type="entry name" value="KAZAL"/>
    <property type="match status" value="1"/>
</dbReference>
<dbReference type="AlphaFoldDB" id="A0A2S2QPP4"/>
<evidence type="ECO:0000256" key="5">
    <source>
        <dbReference type="ARBA" id="ARBA00023319"/>
    </source>
</evidence>
<dbReference type="InterPro" id="IPR003598">
    <property type="entry name" value="Ig_sub2"/>
</dbReference>
<dbReference type="GO" id="GO:0009966">
    <property type="term" value="P:regulation of signal transduction"/>
    <property type="evidence" value="ECO:0007669"/>
    <property type="project" value="TreeGrafter"/>
</dbReference>
<evidence type="ECO:0000313" key="10">
    <source>
        <dbReference type="RefSeq" id="XP_025409042.1"/>
    </source>
</evidence>
<dbReference type="PROSITE" id="PS51465">
    <property type="entry name" value="KAZAL_2"/>
    <property type="match status" value="1"/>
</dbReference>
<dbReference type="GO" id="GO:0005576">
    <property type="term" value="C:extracellular region"/>
    <property type="evidence" value="ECO:0007669"/>
    <property type="project" value="UniProtKB-SubCell"/>
</dbReference>
<evidence type="ECO:0000256" key="1">
    <source>
        <dbReference type="ARBA" id="ARBA00004613"/>
    </source>
</evidence>
<dbReference type="Gene3D" id="3.30.60.30">
    <property type="match status" value="1"/>
</dbReference>
<keyword evidence="9" id="KW-1185">Reference proteome</keyword>
<reference evidence="8" key="1">
    <citation type="submission" date="2018-04" db="EMBL/GenBank/DDBJ databases">
        <title>Transcriptome assembly of Sipha flava.</title>
        <authorList>
            <person name="Scully E.D."/>
            <person name="Geib S.M."/>
            <person name="Palmer N.A."/>
            <person name="Koch K."/>
            <person name="Bradshaw J."/>
            <person name="Heng-Moss T."/>
            <person name="Sarath G."/>
        </authorList>
    </citation>
    <scope>NUCLEOTIDE SEQUENCE</scope>
</reference>
<organism evidence="8">
    <name type="scientific">Sipha flava</name>
    <name type="common">yellow sugarcane aphid</name>
    <dbReference type="NCBI Taxonomy" id="143950"/>
    <lineage>
        <taxon>Eukaryota</taxon>
        <taxon>Metazoa</taxon>
        <taxon>Ecdysozoa</taxon>
        <taxon>Arthropoda</taxon>
        <taxon>Hexapoda</taxon>
        <taxon>Insecta</taxon>
        <taxon>Pterygota</taxon>
        <taxon>Neoptera</taxon>
        <taxon>Paraneoptera</taxon>
        <taxon>Hemiptera</taxon>
        <taxon>Sternorrhyncha</taxon>
        <taxon>Aphidomorpha</taxon>
        <taxon>Aphidoidea</taxon>
        <taxon>Aphididae</taxon>
        <taxon>Sipha</taxon>
    </lineage>
</organism>
<feature type="domain" description="Kazal-like" evidence="7">
    <location>
        <begin position="134"/>
        <end position="177"/>
    </location>
</feature>
<accession>A0A2S2QPP4</accession>
<dbReference type="InterPro" id="IPR007110">
    <property type="entry name" value="Ig-like_dom"/>
</dbReference>
<dbReference type="InterPro" id="IPR000867">
    <property type="entry name" value="IGFBP-like"/>
</dbReference>
<dbReference type="Pfam" id="PF13927">
    <property type="entry name" value="Ig_3"/>
    <property type="match status" value="1"/>
</dbReference>
<dbReference type="Proteomes" id="UP000694846">
    <property type="component" value="Unplaced"/>
</dbReference>
<gene>
    <name evidence="8" type="primary">Kazald1</name>
    <name evidence="10" type="synonym">LOC112682612</name>
    <name evidence="8" type="ORF">g.11642</name>
</gene>
<dbReference type="PROSITE" id="PS50835">
    <property type="entry name" value="IG_LIKE"/>
    <property type="match status" value="1"/>
</dbReference>
<evidence type="ECO:0000313" key="8">
    <source>
        <dbReference type="EMBL" id="MBY79715.1"/>
    </source>
</evidence>
<dbReference type="SMART" id="SM00121">
    <property type="entry name" value="IB"/>
    <property type="match status" value="1"/>
</dbReference>
<dbReference type="InterPro" id="IPR002350">
    <property type="entry name" value="Kazal_dom"/>
</dbReference>
<name>A0A2S2QPP4_9HEMI</name>
<dbReference type="SUPFAM" id="SSF57184">
    <property type="entry name" value="Growth factor receptor domain"/>
    <property type="match status" value="1"/>
</dbReference>
<dbReference type="CDD" id="cd00104">
    <property type="entry name" value="KAZAL_FS"/>
    <property type="match status" value="1"/>
</dbReference>
<dbReference type="GO" id="GO:0001558">
    <property type="term" value="P:regulation of cell growth"/>
    <property type="evidence" value="ECO:0007669"/>
    <property type="project" value="InterPro"/>
</dbReference>
<dbReference type="Pfam" id="PF07648">
    <property type="entry name" value="Kazal_2"/>
    <property type="match status" value="1"/>
</dbReference>
<keyword evidence="4" id="KW-1015">Disulfide bond</keyword>
<dbReference type="InterPro" id="IPR036179">
    <property type="entry name" value="Ig-like_dom_sf"/>
</dbReference>
<keyword evidence="3" id="KW-0732">Signal</keyword>
<evidence type="ECO:0000256" key="3">
    <source>
        <dbReference type="ARBA" id="ARBA00022729"/>
    </source>
</evidence>
<reference evidence="10" key="2">
    <citation type="submission" date="2025-04" db="UniProtKB">
        <authorList>
            <consortium name="RefSeq"/>
        </authorList>
    </citation>
    <scope>IDENTIFICATION</scope>
    <source>
        <tissue evidence="10">Whole body</tissue>
    </source>
</reference>
<evidence type="ECO:0000259" key="7">
    <source>
        <dbReference type="PROSITE" id="PS51465"/>
    </source>
</evidence>
<feature type="domain" description="Ig-like" evidence="6">
    <location>
        <begin position="179"/>
        <end position="279"/>
    </location>
</feature>
<sequence length="284" mass="30964">MDGRRAVTYRSWSWSRSRSWLWSQIVFCCCAAVLLVTSINGEVDAREPVEASSAFESRCPNDGCAAANCPHNQEVCLLGLVPDRCGCCANGVCGLAESQECDAISRPCANNLECVKMKDGVGTKTEVLYRCACKEKEMVCGSDNRTYSNVCQLNEAISKLGNNRTLISIQYWGPCQSAPVIKSAPKNFAGIIGQPAVFDCEINGYPVPSINWQFTDMLGITKSLPGDDTLLAIQTRGGPDRHTVSSWVQIMEFKHIHSGNYTCLGTNKVDTVVASAVLDIRKMT</sequence>
<keyword evidence="5" id="KW-0393">Immunoglobulin domain</keyword>
<evidence type="ECO:0000256" key="2">
    <source>
        <dbReference type="ARBA" id="ARBA00022525"/>
    </source>
</evidence>
<comment type="subcellular location">
    <subcellularLocation>
        <location evidence="1">Secreted</location>
    </subcellularLocation>
</comment>
<dbReference type="PANTHER" id="PTHR14186">
    <property type="entry name" value="INSULIN-LIKE GROWTH FACTOR BINDING PROTEIN-RELATED"/>
    <property type="match status" value="1"/>
</dbReference>
<dbReference type="SUPFAM" id="SSF48726">
    <property type="entry name" value="Immunoglobulin"/>
    <property type="match status" value="1"/>
</dbReference>
<dbReference type="EMBL" id="GGMS01010512">
    <property type="protein sequence ID" value="MBY79715.1"/>
    <property type="molecule type" value="Transcribed_RNA"/>
</dbReference>
<dbReference type="InterPro" id="IPR009030">
    <property type="entry name" value="Growth_fac_rcpt_cys_sf"/>
</dbReference>